<feature type="region of interest" description="Disordered" evidence="1">
    <location>
        <begin position="64"/>
        <end position="84"/>
    </location>
</feature>
<dbReference type="AlphaFoldDB" id="A0A164MI91"/>
<reference evidence="2 3" key="1">
    <citation type="journal article" date="2016" name="Mol. Biol. Evol.">
        <title>Comparative Genomics of Early-Diverging Mushroom-Forming Fungi Provides Insights into the Origins of Lignocellulose Decay Capabilities.</title>
        <authorList>
            <person name="Nagy L.G."/>
            <person name="Riley R."/>
            <person name="Tritt A."/>
            <person name="Adam C."/>
            <person name="Daum C."/>
            <person name="Floudas D."/>
            <person name="Sun H."/>
            <person name="Yadav J.S."/>
            <person name="Pangilinan J."/>
            <person name="Larsson K.H."/>
            <person name="Matsuura K."/>
            <person name="Barry K."/>
            <person name="Labutti K."/>
            <person name="Kuo R."/>
            <person name="Ohm R.A."/>
            <person name="Bhattacharya S.S."/>
            <person name="Shirouzu T."/>
            <person name="Yoshinaga Y."/>
            <person name="Martin F.M."/>
            <person name="Grigoriev I.V."/>
            <person name="Hibbett D.S."/>
        </authorList>
    </citation>
    <scope>NUCLEOTIDE SEQUENCE [LARGE SCALE GENOMIC DNA]</scope>
    <source>
        <strain evidence="2 3">HHB9708</strain>
    </source>
</reference>
<dbReference type="EMBL" id="KV419471">
    <property type="protein sequence ID" value="KZS86735.1"/>
    <property type="molecule type" value="Genomic_DNA"/>
</dbReference>
<proteinExistence type="predicted"/>
<dbReference type="OrthoDB" id="3256444at2759"/>
<accession>A0A164MI91</accession>
<dbReference type="Proteomes" id="UP000076722">
    <property type="component" value="Unassembled WGS sequence"/>
</dbReference>
<protein>
    <submittedName>
        <fullName evidence="2">Uncharacterized protein</fullName>
    </submittedName>
</protein>
<evidence type="ECO:0000313" key="3">
    <source>
        <dbReference type="Proteomes" id="UP000076722"/>
    </source>
</evidence>
<organism evidence="2 3">
    <name type="scientific">Sistotremastrum niveocremeum HHB9708</name>
    <dbReference type="NCBI Taxonomy" id="1314777"/>
    <lineage>
        <taxon>Eukaryota</taxon>
        <taxon>Fungi</taxon>
        <taxon>Dikarya</taxon>
        <taxon>Basidiomycota</taxon>
        <taxon>Agaricomycotina</taxon>
        <taxon>Agaricomycetes</taxon>
        <taxon>Sistotremastrales</taxon>
        <taxon>Sistotremastraceae</taxon>
        <taxon>Sertulicium</taxon>
        <taxon>Sertulicium niveocremeum</taxon>
    </lineage>
</organism>
<evidence type="ECO:0000313" key="2">
    <source>
        <dbReference type="EMBL" id="KZS86735.1"/>
    </source>
</evidence>
<sequence>MQVSVQLNQCQQCAHRAINQRKQRKSNCEFVADYSTRRGHMERFHREAYLAWCKANTFLSMLPKDSKARREGQKGGKQTSLNENWEGQQRDVVIPYTHQTFIDVAREWLISTDQPLSAMDHPKFREMIHTAARAKNGVKIPRHQDVRKGILEAFRRQMREMKKRLSVRGNWRVQD</sequence>
<feature type="compositionally biased region" description="Basic and acidic residues" evidence="1">
    <location>
        <begin position="64"/>
        <end position="74"/>
    </location>
</feature>
<keyword evidence="3" id="KW-1185">Reference proteome</keyword>
<name>A0A164MI91_9AGAM</name>
<gene>
    <name evidence="2" type="ORF">SISNIDRAFT_420588</name>
</gene>
<evidence type="ECO:0000256" key="1">
    <source>
        <dbReference type="SAM" id="MobiDB-lite"/>
    </source>
</evidence>